<sequence>MPIKVAVFVFCIAVLGFIGTTGFMFMVAVNDLLFQFWIPQNWLEYFAIWGTGGTLIFGVPKFIFCHLSQQSRKILDDDKLANFTVRDAKVTVEDDRNMIEQCIREWFGSVQ</sequence>
<name>A0ABN9UTD9_9DINO</name>
<protein>
    <submittedName>
        <fullName evidence="2">Uncharacterized protein</fullName>
    </submittedName>
</protein>
<accession>A0ABN9UTD9</accession>
<feature type="non-terminal residue" evidence="2">
    <location>
        <position position="111"/>
    </location>
</feature>
<dbReference type="Proteomes" id="UP001189429">
    <property type="component" value="Unassembled WGS sequence"/>
</dbReference>
<feature type="transmembrane region" description="Helical" evidence="1">
    <location>
        <begin position="7"/>
        <end position="26"/>
    </location>
</feature>
<keyword evidence="1" id="KW-0472">Membrane</keyword>
<dbReference type="EMBL" id="CAUYUJ010016250">
    <property type="protein sequence ID" value="CAK0863331.1"/>
    <property type="molecule type" value="Genomic_DNA"/>
</dbReference>
<proteinExistence type="predicted"/>
<keyword evidence="1" id="KW-0812">Transmembrane</keyword>
<feature type="transmembrane region" description="Helical" evidence="1">
    <location>
        <begin position="46"/>
        <end position="64"/>
    </location>
</feature>
<keyword evidence="1" id="KW-1133">Transmembrane helix</keyword>
<evidence type="ECO:0000313" key="2">
    <source>
        <dbReference type="EMBL" id="CAK0863331.1"/>
    </source>
</evidence>
<evidence type="ECO:0000256" key="1">
    <source>
        <dbReference type="SAM" id="Phobius"/>
    </source>
</evidence>
<comment type="caution">
    <text evidence="2">The sequence shown here is derived from an EMBL/GenBank/DDBJ whole genome shotgun (WGS) entry which is preliminary data.</text>
</comment>
<evidence type="ECO:0000313" key="3">
    <source>
        <dbReference type="Proteomes" id="UP001189429"/>
    </source>
</evidence>
<gene>
    <name evidence="2" type="ORF">PCOR1329_LOCUS51521</name>
</gene>
<organism evidence="2 3">
    <name type="scientific">Prorocentrum cordatum</name>
    <dbReference type="NCBI Taxonomy" id="2364126"/>
    <lineage>
        <taxon>Eukaryota</taxon>
        <taxon>Sar</taxon>
        <taxon>Alveolata</taxon>
        <taxon>Dinophyceae</taxon>
        <taxon>Prorocentrales</taxon>
        <taxon>Prorocentraceae</taxon>
        <taxon>Prorocentrum</taxon>
    </lineage>
</organism>
<reference evidence="2" key="1">
    <citation type="submission" date="2023-10" db="EMBL/GenBank/DDBJ databases">
        <authorList>
            <person name="Chen Y."/>
            <person name="Shah S."/>
            <person name="Dougan E. K."/>
            <person name="Thang M."/>
            <person name="Chan C."/>
        </authorList>
    </citation>
    <scope>NUCLEOTIDE SEQUENCE [LARGE SCALE GENOMIC DNA]</scope>
</reference>
<keyword evidence="3" id="KW-1185">Reference proteome</keyword>